<dbReference type="GO" id="GO:1990904">
    <property type="term" value="C:ribonucleoprotein complex"/>
    <property type="evidence" value="ECO:0007669"/>
    <property type="project" value="UniProtKB-KW"/>
</dbReference>
<accession>A0A371FTH8</accession>
<dbReference type="InterPro" id="IPR001892">
    <property type="entry name" value="Ribosomal_uS13"/>
</dbReference>
<name>A0A371FTH8_MUCPR</name>
<gene>
    <name evidence="4" type="primary">RSP13</name>
    <name evidence="4" type="ORF">CR513_37717</name>
</gene>
<organism evidence="4 5">
    <name type="scientific">Mucuna pruriens</name>
    <name type="common">Velvet bean</name>
    <name type="synonym">Dolichos pruriens</name>
    <dbReference type="NCBI Taxonomy" id="157652"/>
    <lineage>
        <taxon>Eukaryota</taxon>
        <taxon>Viridiplantae</taxon>
        <taxon>Streptophyta</taxon>
        <taxon>Embryophyta</taxon>
        <taxon>Tracheophyta</taxon>
        <taxon>Spermatophyta</taxon>
        <taxon>Magnoliopsida</taxon>
        <taxon>eudicotyledons</taxon>
        <taxon>Gunneridae</taxon>
        <taxon>Pentapetalae</taxon>
        <taxon>rosids</taxon>
        <taxon>fabids</taxon>
        <taxon>Fabales</taxon>
        <taxon>Fabaceae</taxon>
        <taxon>Papilionoideae</taxon>
        <taxon>50 kb inversion clade</taxon>
        <taxon>NPAAA clade</taxon>
        <taxon>indigoferoid/millettioid clade</taxon>
        <taxon>Phaseoleae</taxon>
        <taxon>Mucuna</taxon>
    </lineage>
</organism>
<dbReference type="OrthoDB" id="525520at2759"/>
<dbReference type="STRING" id="157652.A0A371FTH8"/>
<evidence type="ECO:0000256" key="3">
    <source>
        <dbReference type="ARBA" id="ARBA00023274"/>
    </source>
</evidence>
<evidence type="ECO:0000313" key="5">
    <source>
        <dbReference type="Proteomes" id="UP000257109"/>
    </source>
</evidence>
<proteinExistence type="inferred from homology"/>
<dbReference type="InterPro" id="IPR010979">
    <property type="entry name" value="Ribosomal_uS13-like_H2TH"/>
</dbReference>
<protein>
    <submittedName>
        <fullName evidence="4">Small ribosomal subunit protein S13, mitochondrial</fullName>
    </submittedName>
</protein>
<keyword evidence="3" id="KW-0687">Ribonucleoprotein</keyword>
<dbReference type="PROSITE" id="PS50159">
    <property type="entry name" value="RIBOSOMAL_S13_2"/>
    <property type="match status" value="1"/>
</dbReference>
<dbReference type="GO" id="GO:0005840">
    <property type="term" value="C:ribosome"/>
    <property type="evidence" value="ECO:0007669"/>
    <property type="project" value="UniProtKB-KW"/>
</dbReference>
<comment type="similarity">
    <text evidence="1">Belongs to the universal ribosomal protein uS13 family.</text>
</comment>
<dbReference type="Gene3D" id="1.10.8.50">
    <property type="match status" value="1"/>
</dbReference>
<dbReference type="SUPFAM" id="SSF46946">
    <property type="entry name" value="S13-like H2TH domain"/>
    <property type="match status" value="1"/>
</dbReference>
<dbReference type="GO" id="GO:0003723">
    <property type="term" value="F:RNA binding"/>
    <property type="evidence" value="ECO:0007669"/>
    <property type="project" value="InterPro"/>
</dbReference>
<evidence type="ECO:0000313" key="4">
    <source>
        <dbReference type="EMBL" id="RDX81582.1"/>
    </source>
</evidence>
<keyword evidence="2" id="KW-0689">Ribosomal protein</keyword>
<evidence type="ECO:0000256" key="2">
    <source>
        <dbReference type="ARBA" id="ARBA00022980"/>
    </source>
</evidence>
<dbReference type="Pfam" id="PF00416">
    <property type="entry name" value="Ribosomal_S13"/>
    <property type="match status" value="1"/>
</dbReference>
<dbReference type="Proteomes" id="UP000257109">
    <property type="component" value="Unassembled WGS sequence"/>
</dbReference>
<keyword evidence="5" id="KW-1185">Reference proteome</keyword>
<sequence>MFGSARIVSDIALRFRQNLLLRGVRVQNINIGGGVGGEIPDNKRLEYALQHVHGIGRSKAHHIVCELGVENKFVKDLSKRELYSIRELLSKKSALRETWQGWRAFSATEGSGTWITCPAADSGLIQMRAPGGAGKLLLERDRCGEGKLWFQSAAFQGAQFLLRPPDPECTTPNFHINQPTLLVCLKVETIISPHKISRSNYGYFGHSIGGYELPAVTEGKLEDSDGGSHGRNSGGGIGKMTLIMTISDNDNSFSKSGGDINVMVTMTSDDSGMNNGNVSDRDNNNTSDDGVRCCGDGNDNGVRLKRDSCDGYNNTTNDDMNNDGGYAKGVGENNYEGGRMAMMVEVEVTVIQ</sequence>
<dbReference type="GO" id="GO:0006412">
    <property type="term" value="P:translation"/>
    <property type="evidence" value="ECO:0007669"/>
    <property type="project" value="InterPro"/>
</dbReference>
<comment type="caution">
    <text evidence="4">The sequence shown here is derived from an EMBL/GenBank/DDBJ whole genome shotgun (WGS) entry which is preliminary data.</text>
</comment>
<dbReference type="GO" id="GO:0003735">
    <property type="term" value="F:structural constituent of ribosome"/>
    <property type="evidence" value="ECO:0007669"/>
    <property type="project" value="InterPro"/>
</dbReference>
<dbReference type="EMBL" id="QJKJ01007891">
    <property type="protein sequence ID" value="RDX81582.1"/>
    <property type="molecule type" value="Genomic_DNA"/>
</dbReference>
<dbReference type="AlphaFoldDB" id="A0A371FTH8"/>
<reference evidence="4" key="1">
    <citation type="submission" date="2018-05" db="EMBL/GenBank/DDBJ databases">
        <title>Draft genome of Mucuna pruriens seed.</title>
        <authorList>
            <person name="Nnadi N.E."/>
            <person name="Vos R."/>
            <person name="Hasami M.H."/>
            <person name="Devisetty U.K."/>
            <person name="Aguiy J.C."/>
        </authorList>
    </citation>
    <scope>NUCLEOTIDE SEQUENCE [LARGE SCALE GENOMIC DNA]</scope>
    <source>
        <strain evidence="4">JCA_2017</strain>
    </source>
</reference>
<evidence type="ECO:0000256" key="1">
    <source>
        <dbReference type="ARBA" id="ARBA00008080"/>
    </source>
</evidence>